<gene>
    <name evidence="2" type="ORF">ACFORO_02805</name>
</gene>
<reference evidence="3" key="1">
    <citation type="journal article" date="2019" name="Int. J. Syst. Evol. Microbiol.">
        <title>The Global Catalogue of Microorganisms (GCM) 10K type strain sequencing project: providing services to taxonomists for standard genome sequencing and annotation.</title>
        <authorList>
            <consortium name="The Broad Institute Genomics Platform"/>
            <consortium name="The Broad Institute Genome Sequencing Center for Infectious Disease"/>
            <person name="Wu L."/>
            <person name="Ma J."/>
        </authorList>
    </citation>
    <scope>NUCLEOTIDE SEQUENCE [LARGE SCALE GENOMIC DNA]</scope>
    <source>
        <strain evidence="3">CGMCC 4.7682</strain>
    </source>
</reference>
<dbReference type="Proteomes" id="UP001595764">
    <property type="component" value="Unassembled WGS sequence"/>
</dbReference>
<protein>
    <submittedName>
        <fullName evidence="2">Uncharacterized protein</fullName>
    </submittedName>
</protein>
<feature type="compositionally biased region" description="Basic residues" evidence="1">
    <location>
        <begin position="664"/>
        <end position="674"/>
    </location>
</feature>
<accession>A0ABV7Q9X2</accession>
<feature type="region of interest" description="Disordered" evidence="1">
    <location>
        <begin position="652"/>
        <end position="674"/>
    </location>
</feature>
<name>A0ABV7Q9X2_9PSEU</name>
<evidence type="ECO:0000313" key="2">
    <source>
        <dbReference type="EMBL" id="MFC3509083.1"/>
    </source>
</evidence>
<sequence>MRMYFEPEDSEAFEAAKDLLIRRCTAWAEHDDLDPLALGSALNFRHCSIDGRLGYWTAGLVEEFLLSYAPRALSVPPEEAGHVPENLRLFLRYLHATGLADPAGDPLADLDAAITKAGAGFAAAMADELNFGVAKFWVMTAFRHGVDPADDVAMERFLDKVRAGKVDYNAEVLEKITARHLLDGGGLPERAVPQLPVSLPPDAELAAAAERTPVVARLRALVEWVGDGRALTSKGNLKLADARELVGLLGTGDRIDPQIGDHTYRTQSSEDLPVLTGLVGLAKEIRVLRVVKGKLVRVAKNAKLLRDSLALWTAAFGSLPSPELVTRGNHWAPEYTVIFGDIIDVVLPDILNTLYGFPEPMPVVRLEETVWLSFLETIWYADLDEPTEAEWRHGVGADLRRVFATLAEFGAVTLATGVPDPIFRADLGPDGPAGFPPDTDARLRTALSSGATELVTLTPLAARAVRVGLIAAGRHAPLVGELSDAEPAGLLGTLSEHYTPEAAKAELAGWLAVHGGREHGLPLLLDAVRRSPFRTRARAMLDVLVQGVPDGAAVLRKLRHDPLLGPIAVQLLIDDGEFTMEELGEGEALRGIAEHFIHLLEAGGLDAVSDALAAIPPDEARGLTANLLASGHPDEAGLAELREVFTRRRPGHATVHPLGGISRSSKKARKKRRH</sequence>
<dbReference type="RefSeq" id="WP_377869354.1">
    <property type="nucleotide sequence ID" value="NZ_JBHMAY010000012.1"/>
</dbReference>
<keyword evidence="3" id="KW-1185">Reference proteome</keyword>
<organism evidence="2 3">
    <name type="scientific">Amycolatopsis halotolerans</name>
    <dbReference type="NCBI Taxonomy" id="330083"/>
    <lineage>
        <taxon>Bacteria</taxon>
        <taxon>Bacillati</taxon>
        <taxon>Actinomycetota</taxon>
        <taxon>Actinomycetes</taxon>
        <taxon>Pseudonocardiales</taxon>
        <taxon>Pseudonocardiaceae</taxon>
        <taxon>Amycolatopsis</taxon>
    </lineage>
</organism>
<evidence type="ECO:0000256" key="1">
    <source>
        <dbReference type="SAM" id="MobiDB-lite"/>
    </source>
</evidence>
<comment type="caution">
    <text evidence="2">The sequence shown here is derived from an EMBL/GenBank/DDBJ whole genome shotgun (WGS) entry which is preliminary data.</text>
</comment>
<dbReference type="EMBL" id="JBHRWI010000004">
    <property type="protein sequence ID" value="MFC3509083.1"/>
    <property type="molecule type" value="Genomic_DNA"/>
</dbReference>
<evidence type="ECO:0000313" key="3">
    <source>
        <dbReference type="Proteomes" id="UP001595764"/>
    </source>
</evidence>
<proteinExistence type="predicted"/>